<dbReference type="KEGG" id="samy:DB32_004024"/>
<name>A0A0F6W3Y2_9BACT</name>
<dbReference type="Proteomes" id="UP000034883">
    <property type="component" value="Chromosome"/>
</dbReference>
<organism evidence="2 3">
    <name type="scientific">Sandaracinus amylolyticus</name>
    <dbReference type="NCBI Taxonomy" id="927083"/>
    <lineage>
        <taxon>Bacteria</taxon>
        <taxon>Pseudomonadati</taxon>
        <taxon>Myxococcota</taxon>
        <taxon>Polyangia</taxon>
        <taxon>Polyangiales</taxon>
        <taxon>Sandaracinaceae</taxon>
        <taxon>Sandaracinus</taxon>
    </lineage>
</organism>
<dbReference type="AlphaFoldDB" id="A0A0F6W3Y2"/>
<evidence type="ECO:0000256" key="1">
    <source>
        <dbReference type="SAM" id="Phobius"/>
    </source>
</evidence>
<evidence type="ECO:0000313" key="3">
    <source>
        <dbReference type="Proteomes" id="UP000034883"/>
    </source>
</evidence>
<dbReference type="EMBL" id="CP011125">
    <property type="protein sequence ID" value="AKF06875.1"/>
    <property type="molecule type" value="Genomic_DNA"/>
</dbReference>
<dbReference type="RefSeq" id="WP_053234116.1">
    <property type="nucleotide sequence ID" value="NZ_CP011125.1"/>
</dbReference>
<keyword evidence="1" id="KW-1133">Transmembrane helix</keyword>
<proteinExistence type="predicted"/>
<gene>
    <name evidence="2" type="ORF">DB32_004024</name>
</gene>
<keyword evidence="1" id="KW-0812">Transmembrane</keyword>
<protein>
    <submittedName>
        <fullName evidence="2">Uncharacterized protein</fullName>
    </submittedName>
</protein>
<dbReference type="STRING" id="927083.DB32_004024"/>
<reference evidence="2 3" key="1">
    <citation type="submission" date="2015-03" db="EMBL/GenBank/DDBJ databases">
        <title>Genome assembly of Sandaracinus amylolyticus DSM 53668.</title>
        <authorList>
            <person name="Sharma G."/>
            <person name="Subramanian S."/>
        </authorList>
    </citation>
    <scope>NUCLEOTIDE SEQUENCE [LARGE SCALE GENOMIC DNA]</scope>
    <source>
        <strain evidence="2 3">DSM 53668</strain>
    </source>
</reference>
<accession>A0A0F6W3Y2</accession>
<dbReference type="OrthoDB" id="5510596at2"/>
<keyword evidence="1" id="KW-0472">Membrane</keyword>
<evidence type="ECO:0000313" key="2">
    <source>
        <dbReference type="EMBL" id="AKF06875.1"/>
    </source>
</evidence>
<sequence length="191" mass="20621">MRARNPSGERRRRAREGATFLQVAAVVAVVGSLLAAFVPTYVRQLRLSKISEASEHLALMHMRAAAYFAAEHDTERGPARHCLPPAAGPTPATPSVEPVEVAWDGSTLDAATWTALGFAPERPVRFSYAFEPATDGCGLRSAEGTYLVTFRANGDLDGDGVRSVFERRAAADPQTGELVPIGILYVRDRVE</sequence>
<feature type="transmembrane region" description="Helical" evidence="1">
    <location>
        <begin position="20"/>
        <end position="42"/>
    </location>
</feature>
<keyword evidence="3" id="KW-1185">Reference proteome</keyword>